<dbReference type="Proteomes" id="UP000070352">
    <property type="component" value="Unassembled WGS sequence"/>
</dbReference>
<accession>A0A135L2S7</accession>
<name>A0A135L2S7_9BACI</name>
<dbReference type="AlphaFoldDB" id="A0A135L2S7"/>
<evidence type="ECO:0000313" key="1">
    <source>
        <dbReference type="EMBL" id="KXG43153.1"/>
    </source>
</evidence>
<gene>
    <name evidence="1" type="ORF">U473_03290</name>
</gene>
<evidence type="ECO:0000313" key="2">
    <source>
        <dbReference type="Proteomes" id="UP000070352"/>
    </source>
</evidence>
<dbReference type="EMBL" id="LSKU01000001">
    <property type="protein sequence ID" value="KXG43153.1"/>
    <property type="molecule type" value="Genomic_DNA"/>
</dbReference>
<sequence>MNSVHLEISKKVNEKVHAIEVYKQMDQQRERIIDELLTEYKIGKNVDLTKLNQWTNEMNRYALKNQLPSRKEVTMEMFTAYANKMKTHS</sequence>
<dbReference type="InterPro" id="IPR019688">
    <property type="entry name" value="DUF2533"/>
</dbReference>
<reference evidence="1 2" key="1">
    <citation type="submission" date="2016-02" db="EMBL/GenBank/DDBJ databases">
        <title>Draft Genome for Tepidibacillus decaturensis nov. sp. Strain Z9, an Anaerobic, Moderately Thermophilic and Heterotrophic Bacterium from Deep Subsurface of the Illinois Basin, USA.</title>
        <authorList>
            <person name="Dong Y."/>
            <person name="Chang J.Y."/>
            <person name="Sanford R."/>
            <person name="Fouke B.W."/>
        </authorList>
    </citation>
    <scope>NUCLEOTIDE SEQUENCE [LARGE SCALE GENOMIC DNA]</scope>
    <source>
        <strain evidence="1 2">Z9</strain>
    </source>
</reference>
<keyword evidence="2" id="KW-1185">Reference proteome</keyword>
<dbReference type="Pfam" id="PF10752">
    <property type="entry name" value="DUF2533"/>
    <property type="match status" value="1"/>
</dbReference>
<dbReference type="OrthoDB" id="2679622at2"/>
<comment type="caution">
    <text evidence="1">The sequence shown here is derived from an EMBL/GenBank/DDBJ whole genome shotgun (WGS) entry which is preliminary data.</text>
</comment>
<proteinExistence type="predicted"/>
<organism evidence="1 2">
    <name type="scientific">Tepidibacillus decaturensis</name>
    <dbReference type="NCBI Taxonomy" id="1413211"/>
    <lineage>
        <taxon>Bacteria</taxon>
        <taxon>Bacillati</taxon>
        <taxon>Bacillota</taxon>
        <taxon>Bacilli</taxon>
        <taxon>Bacillales</taxon>
        <taxon>Bacillaceae</taxon>
        <taxon>Tepidibacillus</taxon>
    </lineage>
</organism>
<dbReference type="RefSeq" id="WP_068723288.1">
    <property type="nucleotide sequence ID" value="NZ_LSKU01000001.1"/>
</dbReference>
<protein>
    <submittedName>
        <fullName evidence="1">Uncharacterized protein</fullName>
    </submittedName>
</protein>